<evidence type="ECO:0000313" key="1">
    <source>
        <dbReference type="EMBL" id="ORD96729.1"/>
    </source>
</evidence>
<evidence type="ECO:0000313" key="2">
    <source>
        <dbReference type="Proteomes" id="UP000192356"/>
    </source>
</evidence>
<proteinExistence type="predicted"/>
<name>A0A1X0QA99_9MICR</name>
<accession>A0A1X0QA99</accession>
<dbReference type="VEuPathDB" id="MicrosporidiaDB:A0H76_1168"/>
<dbReference type="VEuPathDB" id="MicrosporidiaDB:HERIO_1366"/>
<protein>
    <submittedName>
        <fullName evidence="1">Uncharacterized protein</fullName>
    </submittedName>
</protein>
<dbReference type="Proteomes" id="UP000192356">
    <property type="component" value="Unassembled WGS sequence"/>
</dbReference>
<comment type="caution">
    <text evidence="1">The sequence shown here is derived from an EMBL/GenBank/DDBJ whole genome shotgun (WGS) entry which is preliminary data.</text>
</comment>
<gene>
    <name evidence="1" type="ORF">HERIO_1366</name>
</gene>
<keyword evidence="2" id="KW-1185">Reference proteome</keyword>
<dbReference type="AlphaFoldDB" id="A0A1X0QA99"/>
<reference evidence="1 2" key="1">
    <citation type="journal article" date="2017" name="Environ. Microbiol.">
        <title>Decay of the glycolytic pathway and adaptation to intranuclear parasitism within Enterocytozoonidae microsporidia.</title>
        <authorList>
            <person name="Wiredu Boakye D."/>
            <person name="Jaroenlak P."/>
            <person name="Prachumwat A."/>
            <person name="Williams T.A."/>
            <person name="Bateman K.S."/>
            <person name="Itsathitphaisarn O."/>
            <person name="Sritunyalucksana K."/>
            <person name="Paszkiewicz K.H."/>
            <person name="Moore K.A."/>
            <person name="Stentiford G.D."/>
            <person name="Williams B.A."/>
        </authorList>
    </citation>
    <scope>NUCLEOTIDE SEQUENCE [LARGE SCALE GENOMIC DNA]</scope>
    <source>
        <strain evidence="1 2">GB1</strain>
    </source>
</reference>
<sequence length="292" mass="35081">MLSYVMSGRSDSNDSCCYSNDRFIFPEYYCSYPVYKTEYVKYCEPSELFQGVNYIREEDLRELIREIREIINLKRNDIEHQHQKYFTSMVEEMNEMITREMAMLNEELREEDDQLGIEISRNACNFRTRLENLHKNEFFKTKAKIFNSFKNFNSQEMIEKIKENEAAEKEPLTSLQLLGPLANQVNQIYEETENAEQSAIKSIFKQLVDIIRPLVEEYQEDKHHIILKTLARLISGIRHITDCYKRKLLKNQIDDDSDCNDKIHSVLEKYNRELERKLYEYFIYYCKMDCSN</sequence>
<organism evidence="1 2">
    <name type="scientific">Hepatospora eriocheir</name>
    <dbReference type="NCBI Taxonomy" id="1081669"/>
    <lineage>
        <taxon>Eukaryota</taxon>
        <taxon>Fungi</taxon>
        <taxon>Fungi incertae sedis</taxon>
        <taxon>Microsporidia</taxon>
        <taxon>Hepatosporidae</taxon>
        <taxon>Hepatospora</taxon>
    </lineage>
</organism>
<dbReference type="EMBL" id="LVKB01000066">
    <property type="protein sequence ID" value="ORD96729.1"/>
    <property type="molecule type" value="Genomic_DNA"/>
</dbReference>